<dbReference type="InterPro" id="IPR012337">
    <property type="entry name" value="RNaseH-like_sf"/>
</dbReference>
<dbReference type="InterPro" id="IPR002156">
    <property type="entry name" value="RNaseH_domain"/>
</dbReference>
<dbReference type="InterPro" id="IPR036397">
    <property type="entry name" value="RNaseH_sf"/>
</dbReference>
<accession>B9SSS2</accession>
<protein>
    <recommendedName>
        <fullName evidence="1">RNase H type-1 domain-containing protein</fullName>
    </recommendedName>
</protein>
<dbReference type="GO" id="GO:0004523">
    <property type="term" value="F:RNA-DNA hybrid ribonuclease activity"/>
    <property type="evidence" value="ECO:0007669"/>
    <property type="project" value="InterPro"/>
</dbReference>
<evidence type="ECO:0000313" key="3">
    <source>
        <dbReference type="Proteomes" id="UP000008311"/>
    </source>
</evidence>
<dbReference type="EMBL" id="EQ974117">
    <property type="protein sequence ID" value="EEF33352.1"/>
    <property type="molecule type" value="Genomic_DNA"/>
</dbReference>
<name>B9SSS2_RICCO</name>
<dbReference type="Proteomes" id="UP000008311">
    <property type="component" value="Unassembled WGS sequence"/>
</dbReference>
<dbReference type="PANTHER" id="PTHR47074:SF48">
    <property type="entry name" value="POLYNUCLEOTIDYL TRANSFERASE, RIBONUCLEASE H-LIKE SUPERFAMILY PROTEIN"/>
    <property type="match status" value="1"/>
</dbReference>
<evidence type="ECO:0000259" key="1">
    <source>
        <dbReference type="Pfam" id="PF13456"/>
    </source>
</evidence>
<dbReference type="CDD" id="cd06222">
    <property type="entry name" value="RNase_H_like"/>
    <property type="match status" value="1"/>
</dbReference>
<dbReference type="InterPro" id="IPR052929">
    <property type="entry name" value="RNase_H-like_EbsB-rel"/>
</dbReference>
<proteinExistence type="predicted"/>
<evidence type="ECO:0000313" key="2">
    <source>
        <dbReference type="EMBL" id="EEF33352.1"/>
    </source>
</evidence>
<dbReference type="InterPro" id="IPR044730">
    <property type="entry name" value="RNase_H-like_dom_plant"/>
</dbReference>
<reference evidence="3" key="1">
    <citation type="journal article" date="2010" name="Nat. Biotechnol.">
        <title>Draft genome sequence of the oilseed species Ricinus communis.</title>
        <authorList>
            <person name="Chan A.P."/>
            <person name="Crabtree J."/>
            <person name="Zhao Q."/>
            <person name="Lorenzi H."/>
            <person name="Orvis J."/>
            <person name="Puiu D."/>
            <person name="Melake-Berhan A."/>
            <person name="Jones K.M."/>
            <person name="Redman J."/>
            <person name="Chen G."/>
            <person name="Cahoon E.B."/>
            <person name="Gedil M."/>
            <person name="Stanke M."/>
            <person name="Haas B.J."/>
            <person name="Wortman J.R."/>
            <person name="Fraser-Liggett C.M."/>
            <person name="Ravel J."/>
            <person name="Rabinowicz P.D."/>
        </authorList>
    </citation>
    <scope>NUCLEOTIDE SEQUENCE [LARGE SCALE GENOMIC DNA]</scope>
    <source>
        <strain evidence="3">cv. Hale</strain>
    </source>
</reference>
<feature type="domain" description="RNase H type-1" evidence="1">
    <location>
        <begin position="56"/>
        <end position="169"/>
    </location>
</feature>
<dbReference type="SUPFAM" id="SSF53098">
    <property type="entry name" value="Ribonuclease H-like"/>
    <property type="match status" value="1"/>
</dbReference>
<gene>
    <name evidence="2" type="ORF">RCOM_0046510</name>
</gene>
<dbReference type="Gene3D" id="3.30.420.10">
    <property type="entry name" value="Ribonuclease H-like superfamily/Ribonuclease H"/>
    <property type="match status" value="1"/>
</dbReference>
<sequence length="220" mass="24626">MLGSDGRDYSDFILPLPKSAVAMLPPLTVRGNDVSSNRQLEVRQWIPPAHPSIKINFDRVVAVRENRGAYSLVTESWTGSVIFSYTKCLPFITDVVVLEAIALCMAVKVASDRGLHHVIFKGDGVTKPPLNISALVEDACRLANEMHYYSFKYVPKITNWVAHGLAKKALESESFSSNLSAHMLWLENLIGLQTLSGMEFSFLWEKWLKDHIGCDDVNFL</sequence>
<dbReference type="AlphaFoldDB" id="B9SSS2"/>
<dbReference type="InParanoid" id="B9SSS2"/>
<dbReference type="Pfam" id="PF13456">
    <property type="entry name" value="RVT_3"/>
    <property type="match status" value="1"/>
</dbReference>
<dbReference type="GO" id="GO:0003676">
    <property type="term" value="F:nucleic acid binding"/>
    <property type="evidence" value="ECO:0007669"/>
    <property type="project" value="InterPro"/>
</dbReference>
<keyword evidence="3" id="KW-1185">Reference proteome</keyword>
<dbReference type="PANTHER" id="PTHR47074">
    <property type="entry name" value="BNAC02G40300D PROTEIN"/>
    <property type="match status" value="1"/>
</dbReference>
<organism evidence="2 3">
    <name type="scientific">Ricinus communis</name>
    <name type="common">Castor bean</name>
    <dbReference type="NCBI Taxonomy" id="3988"/>
    <lineage>
        <taxon>Eukaryota</taxon>
        <taxon>Viridiplantae</taxon>
        <taxon>Streptophyta</taxon>
        <taxon>Embryophyta</taxon>
        <taxon>Tracheophyta</taxon>
        <taxon>Spermatophyta</taxon>
        <taxon>Magnoliopsida</taxon>
        <taxon>eudicotyledons</taxon>
        <taxon>Gunneridae</taxon>
        <taxon>Pentapetalae</taxon>
        <taxon>rosids</taxon>
        <taxon>fabids</taxon>
        <taxon>Malpighiales</taxon>
        <taxon>Euphorbiaceae</taxon>
        <taxon>Acalyphoideae</taxon>
        <taxon>Acalypheae</taxon>
        <taxon>Ricinus</taxon>
    </lineage>
</organism>